<reference evidence="2 3" key="1">
    <citation type="submission" date="2024-01" db="EMBL/GenBank/DDBJ databases">
        <authorList>
            <person name="Alioto T."/>
            <person name="Alioto T."/>
            <person name="Gomez Garrido J."/>
        </authorList>
    </citation>
    <scope>NUCLEOTIDE SEQUENCE [LARGE SCALE GENOMIC DNA]</scope>
</reference>
<gene>
    <name evidence="2" type="ORF">FSCOSCO3_A025422</name>
</gene>
<dbReference type="AlphaFoldDB" id="A0AAV1NJ33"/>
<protein>
    <submittedName>
        <fullName evidence="2">Uncharacterized protein</fullName>
    </submittedName>
</protein>
<evidence type="ECO:0000313" key="2">
    <source>
        <dbReference type="EMBL" id="CAK6958990.1"/>
    </source>
</evidence>
<organism evidence="2 3">
    <name type="scientific">Scomber scombrus</name>
    <name type="common">Atlantic mackerel</name>
    <name type="synonym">Scomber vernalis</name>
    <dbReference type="NCBI Taxonomy" id="13677"/>
    <lineage>
        <taxon>Eukaryota</taxon>
        <taxon>Metazoa</taxon>
        <taxon>Chordata</taxon>
        <taxon>Craniata</taxon>
        <taxon>Vertebrata</taxon>
        <taxon>Euteleostomi</taxon>
        <taxon>Actinopterygii</taxon>
        <taxon>Neopterygii</taxon>
        <taxon>Teleostei</taxon>
        <taxon>Neoteleostei</taxon>
        <taxon>Acanthomorphata</taxon>
        <taxon>Pelagiaria</taxon>
        <taxon>Scombriformes</taxon>
        <taxon>Scombridae</taxon>
        <taxon>Scomber</taxon>
    </lineage>
</organism>
<proteinExistence type="predicted"/>
<comment type="caution">
    <text evidence="2">The sequence shown here is derived from an EMBL/GenBank/DDBJ whole genome shotgun (WGS) entry which is preliminary data.</text>
</comment>
<accession>A0AAV1NJ33</accession>
<keyword evidence="3" id="KW-1185">Reference proteome</keyword>
<feature type="region of interest" description="Disordered" evidence="1">
    <location>
        <begin position="46"/>
        <end position="70"/>
    </location>
</feature>
<dbReference type="Proteomes" id="UP001314229">
    <property type="component" value="Unassembled WGS sequence"/>
</dbReference>
<evidence type="ECO:0000256" key="1">
    <source>
        <dbReference type="SAM" id="MobiDB-lite"/>
    </source>
</evidence>
<name>A0AAV1NJ33_SCOSC</name>
<dbReference type="EMBL" id="CAWUFR010000037">
    <property type="protein sequence ID" value="CAK6958990.1"/>
    <property type="molecule type" value="Genomic_DNA"/>
</dbReference>
<sequence length="85" mass="9133">MPLYPPIVLAMRHVHTEQAAETSLSSLLIGRRHGIVLDHSRGKCLGTPLPSVRGDGEQNGSPEAQPMTPLSEKYAEVTGFLLGKS</sequence>
<evidence type="ECO:0000313" key="3">
    <source>
        <dbReference type="Proteomes" id="UP001314229"/>
    </source>
</evidence>